<sequence>MQIDIIGAGIGGLTLAIALEQMGIKTCVYEQAESIKPIGAGIILANNAMQVFEKLGLREAIEAKGNPISSMNITKANLKPISKGDLTYFEAKYKVKNIAIHRGVLQQILIDKLPDSTLKLNHKLNQIQKTASGYSLLFENNEKIAATSIIAADGIHSLIRKYLFPNSTIRKANQICWRGITNFNLPEKYRHELNEAWGKTGRFGFVQITQNKVYWYALKALKKDDSTVHLSDIAAHYKTYNPLVKSLISSTNKAEIHSAEIADLKPMKNWSFENICLMGDAAHAMTPNLGQGACQAIEDAFILAKCINKYEVSVAFDKFQHLRLTKANKVVKTSWMVGKIAHLSNPISMGIRDSLMQIMPASINQKQLEQIFKIPVLKLAEQD</sequence>
<dbReference type="OrthoDB" id="9766816at2"/>
<dbReference type="SUPFAM" id="SSF51905">
    <property type="entry name" value="FAD/NAD(P)-binding domain"/>
    <property type="match status" value="1"/>
</dbReference>
<dbReference type="GO" id="GO:0071949">
    <property type="term" value="F:FAD binding"/>
    <property type="evidence" value="ECO:0007669"/>
    <property type="project" value="InterPro"/>
</dbReference>
<name>A0A2W1NGV3_9FLAO</name>
<keyword evidence="6" id="KW-1185">Reference proteome</keyword>
<reference evidence="5 6" key="1">
    <citation type="submission" date="2018-06" db="EMBL/GenBank/DDBJ databases">
        <title>The draft genome sequence of Crocinitomix sp. SM1701.</title>
        <authorList>
            <person name="Zhang X."/>
        </authorList>
    </citation>
    <scope>NUCLEOTIDE SEQUENCE [LARGE SCALE GENOMIC DNA]</scope>
    <source>
        <strain evidence="5 6">SM1701</strain>
    </source>
</reference>
<gene>
    <name evidence="5" type="ORF">DNU06_08050</name>
</gene>
<evidence type="ECO:0000256" key="1">
    <source>
        <dbReference type="ARBA" id="ARBA00023002"/>
    </source>
</evidence>
<dbReference type="InterPro" id="IPR036188">
    <property type="entry name" value="FAD/NAD-bd_sf"/>
</dbReference>
<dbReference type="AlphaFoldDB" id="A0A2W1NGV3"/>
<feature type="domain" description="FAD-binding" evidence="4">
    <location>
        <begin position="3"/>
        <end position="308"/>
    </location>
</feature>
<protein>
    <submittedName>
        <fullName evidence="5">Monooxygenase</fullName>
    </submittedName>
</protein>
<dbReference type="RefSeq" id="WP_111062741.1">
    <property type="nucleotide sequence ID" value="NZ_JBHUCU010000016.1"/>
</dbReference>
<organism evidence="5 6">
    <name type="scientific">Putridiphycobacter roseus</name>
    <dbReference type="NCBI Taxonomy" id="2219161"/>
    <lineage>
        <taxon>Bacteria</taxon>
        <taxon>Pseudomonadati</taxon>
        <taxon>Bacteroidota</taxon>
        <taxon>Flavobacteriia</taxon>
        <taxon>Flavobacteriales</taxon>
        <taxon>Crocinitomicaceae</taxon>
        <taxon>Putridiphycobacter</taxon>
    </lineage>
</organism>
<dbReference type="EMBL" id="QKSB01000004">
    <property type="protein sequence ID" value="PZE17216.1"/>
    <property type="molecule type" value="Genomic_DNA"/>
</dbReference>
<dbReference type="InterPro" id="IPR044560">
    <property type="entry name" value="MOase"/>
</dbReference>
<dbReference type="Pfam" id="PF01494">
    <property type="entry name" value="FAD_binding_3"/>
    <property type="match status" value="1"/>
</dbReference>
<comment type="caution">
    <text evidence="5">The sequence shown here is derived from an EMBL/GenBank/DDBJ whole genome shotgun (WGS) entry which is preliminary data.</text>
</comment>
<evidence type="ECO:0000256" key="3">
    <source>
        <dbReference type="ARBA" id="ARBA00024018"/>
    </source>
</evidence>
<evidence type="ECO:0000256" key="2">
    <source>
        <dbReference type="ARBA" id="ARBA00023033"/>
    </source>
</evidence>
<dbReference type="GO" id="GO:0004497">
    <property type="term" value="F:monooxygenase activity"/>
    <property type="evidence" value="ECO:0007669"/>
    <property type="project" value="UniProtKB-KW"/>
</dbReference>
<dbReference type="PANTHER" id="PTHR45934">
    <property type="entry name" value="FAD/NAD(P)-BINDING OXIDOREDUCTASE FAMILY PROTEIN"/>
    <property type="match status" value="1"/>
</dbReference>
<evidence type="ECO:0000259" key="4">
    <source>
        <dbReference type="Pfam" id="PF01494"/>
    </source>
</evidence>
<evidence type="ECO:0000313" key="6">
    <source>
        <dbReference type="Proteomes" id="UP000249248"/>
    </source>
</evidence>
<proteinExistence type="inferred from homology"/>
<comment type="similarity">
    <text evidence="3">Belongs to the 3-hydroxybenzoate 6-hydroxylase family.</text>
</comment>
<keyword evidence="1" id="KW-0560">Oxidoreductase</keyword>
<evidence type="ECO:0000313" key="5">
    <source>
        <dbReference type="EMBL" id="PZE17216.1"/>
    </source>
</evidence>
<dbReference type="PRINTS" id="PR00420">
    <property type="entry name" value="RNGMNOXGNASE"/>
</dbReference>
<dbReference type="InterPro" id="IPR002938">
    <property type="entry name" value="FAD-bd"/>
</dbReference>
<dbReference type="PANTHER" id="PTHR45934:SF9">
    <property type="entry name" value="FAD_NAD(P)-BINDING OXIDOREDUCTASE FAMILY PROTEIN"/>
    <property type="match status" value="1"/>
</dbReference>
<dbReference type="Proteomes" id="UP000249248">
    <property type="component" value="Unassembled WGS sequence"/>
</dbReference>
<keyword evidence="2 5" id="KW-0503">Monooxygenase</keyword>
<dbReference type="Gene3D" id="3.50.50.60">
    <property type="entry name" value="FAD/NAD(P)-binding domain"/>
    <property type="match status" value="1"/>
</dbReference>
<accession>A0A2W1NGV3</accession>